<name>A0A8H9J1H0_9PSEU</name>
<evidence type="ECO:0000313" key="2">
    <source>
        <dbReference type="Proteomes" id="UP000658656"/>
    </source>
</evidence>
<dbReference type="EMBL" id="BNAV01000016">
    <property type="protein sequence ID" value="GHF83142.1"/>
    <property type="molecule type" value="Genomic_DNA"/>
</dbReference>
<accession>A0A8H9J1H0</accession>
<dbReference type="AlphaFoldDB" id="A0A8H9J1H0"/>
<proteinExistence type="predicted"/>
<organism evidence="1 2">
    <name type="scientific">Amycolatopsis bartoniae</name>
    <dbReference type="NCBI Taxonomy" id="941986"/>
    <lineage>
        <taxon>Bacteria</taxon>
        <taxon>Bacillati</taxon>
        <taxon>Actinomycetota</taxon>
        <taxon>Actinomycetes</taxon>
        <taxon>Pseudonocardiales</taxon>
        <taxon>Pseudonocardiaceae</taxon>
        <taxon>Amycolatopsis</taxon>
    </lineage>
</organism>
<gene>
    <name evidence="1" type="ORF">GCM10017566_66460</name>
</gene>
<reference evidence="1" key="2">
    <citation type="submission" date="2020-09" db="EMBL/GenBank/DDBJ databases">
        <authorList>
            <person name="Sun Q."/>
            <person name="Zhou Y."/>
        </authorList>
    </citation>
    <scope>NUCLEOTIDE SEQUENCE</scope>
    <source>
        <strain evidence="1">CGMCC 4.7679</strain>
    </source>
</reference>
<evidence type="ECO:0000313" key="1">
    <source>
        <dbReference type="EMBL" id="GHF83142.1"/>
    </source>
</evidence>
<dbReference type="Proteomes" id="UP000658656">
    <property type="component" value="Unassembled WGS sequence"/>
</dbReference>
<protein>
    <submittedName>
        <fullName evidence="1">Uncharacterized protein</fullName>
    </submittedName>
</protein>
<comment type="caution">
    <text evidence="1">The sequence shown here is derived from an EMBL/GenBank/DDBJ whole genome shotgun (WGS) entry which is preliminary data.</text>
</comment>
<reference evidence="1" key="1">
    <citation type="journal article" date="2014" name="Int. J. Syst. Evol. Microbiol.">
        <title>Complete genome sequence of Corynebacterium casei LMG S-19264T (=DSM 44701T), isolated from a smear-ripened cheese.</title>
        <authorList>
            <consortium name="US DOE Joint Genome Institute (JGI-PGF)"/>
            <person name="Walter F."/>
            <person name="Albersmeier A."/>
            <person name="Kalinowski J."/>
            <person name="Ruckert C."/>
        </authorList>
    </citation>
    <scope>NUCLEOTIDE SEQUENCE</scope>
    <source>
        <strain evidence="1">CGMCC 4.7679</strain>
    </source>
</reference>
<sequence length="48" mass="5057">MRAESARKARSSGGRVPSGSTCLWNRSSAALRAAAVRAVRSSVFAYEA</sequence>
<keyword evidence="2" id="KW-1185">Reference proteome</keyword>